<evidence type="ECO:0000256" key="1">
    <source>
        <dbReference type="SAM" id="MobiDB-lite"/>
    </source>
</evidence>
<proteinExistence type="predicted"/>
<keyword evidence="3" id="KW-1185">Reference proteome</keyword>
<reference evidence="2 3" key="1">
    <citation type="submission" date="2023-08" db="EMBL/GenBank/DDBJ databases">
        <title>A Necator americanus chromosomal reference genome.</title>
        <authorList>
            <person name="Ilik V."/>
            <person name="Petrzelkova K.J."/>
            <person name="Pardy F."/>
            <person name="Fuh T."/>
            <person name="Niatou-Singa F.S."/>
            <person name="Gouil Q."/>
            <person name="Baker L."/>
            <person name="Ritchie M.E."/>
            <person name="Jex A.R."/>
            <person name="Gazzola D."/>
            <person name="Li H."/>
            <person name="Toshio Fujiwara R."/>
            <person name="Zhan B."/>
            <person name="Aroian R.V."/>
            <person name="Pafco B."/>
            <person name="Schwarz E.M."/>
        </authorList>
    </citation>
    <scope>NUCLEOTIDE SEQUENCE [LARGE SCALE GENOMIC DNA]</scope>
    <source>
        <strain evidence="2 3">Aroian</strain>
        <tissue evidence="2">Whole animal</tissue>
    </source>
</reference>
<dbReference type="InterPro" id="IPR036691">
    <property type="entry name" value="Endo/exonu/phosph_ase_sf"/>
</dbReference>
<gene>
    <name evidence="2" type="primary">Necator_chrII.g5764</name>
    <name evidence="2" type="ORF">RB195_017971</name>
</gene>
<dbReference type="EMBL" id="JAVFWL010000002">
    <property type="protein sequence ID" value="KAK6734504.1"/>
    <property type="molecule type" value="Genomic_DNA"/>
</dbReference>
<evidence type="ECO:0008006" key="4">
    <source>
        <dbReference type="Google" id="ProtNLM"/>
    </source>
</evidence>
<protein>
    <recommendedName>
        <fullName evidence="4">Endonuclease/exonuclease/phosphatase domain-containing protein</fullName>
    </recommendedName>
</protein>
<name>A0ABR1C9A7_NECAM</name>
<comment type="caution">
    <text evidence="2">The sequence shown here is derived from an EMBL/GenBank/DDBJ whole genome shotgun (WGS) entry which is preliminary data.</text>
</comment>
<dbReference type="SUPFAM" id="SSF56219">
    <property type="entry name" value="DNase I-like"/>
    <property type="match status" value="1"/>
</dbReference>
<evidence type="ECO:0000313" key="2">
    <source>
        <dbReference type="EMBL" id="KAK6734504.1"/>
    </source>
</evidence>
<feature type="compositionally biased region" description="Polar residues" evidence="1">
    <location>
        <begin position="225"/>
        <end position="234"/>
    </location>
</feature>
<feature type="region of interest" description="Disordered" evidence="1">
    <location>
        <begin position="219"/>
        <end position="267"/>
    </location>
</feature>
<accession>A0ABR1C9A7</accession>
<dbReference type="Gene3D" id="3.60.10.10">
    <property type="entry name" value="Endonuclease/exonuclease/phosphatase"/>
    <property type="match status" value="1"/>
</dbReference>
<sequence>MTVHSSFVERRFLWFCYQGFCFVLHPTVVHLVDSHGIPPPRLAIIRLRPLRQKPISIINCYSPTSAADESELEEELEKVIRNKKSYKLVVGDFNAKPGEATKGEEDLVFFLNENGNDLSGLLSAAFMGTLFSRRKIIVAGQGNSPKAQLVRRSTTYSATGGGVYSTSREKEHLLSARRRKEVVYDNCVLEDSLSQGDWYIEENPNVDYEMLLRGLRASAERASKPRTTNVDQSSKTTKELLERKRTLRLDPNESLFESASRYQEHET</sequence>
<evidence type="ECO:0000313" key="3">
    <source>
        <dbReference type="Proteomes" id="UP001303046"/>
    </source>
</evidence>
<dbReference type="Proteomes" id="UP001303046">
    <property type="component" value="Unassembled WGS sequence"/>
</dbReference>
<organism evidence="2 3">
    <name type="scientific">Necator americanus</name>
    <name type="common">Human hookworm</name>
    <dbReference type="NCBI Taxonomy" id="51031"/>
    <lineage>
        <taxon>Eukaryota</taxon>
        <taxon>Metazoa</taxon>
        <taxon>Ecdysozoa</taxon>
        <taxon>Nematoda</taxon>
        <taxon>Chromadorea</taxon>
        <taxon>Rhabditida</taxon>
        <taxon>Rhabditina</taxon>
        <taxon>Rhabditomorpha</taxon>
        <taxon>Strongyloidea</taxon>
        <taxon>Ancylostomatidae</taxon>
        <taxon>Bunostominae</taxon>
        <taxon>Necator</taxon>
    </lineage>
</organism>
<feature type="compositionally biased region" description="Basic and acidic residues" evidence="1">
    <location>
        <begin position="236"/>
        <end position="251"/>
    </location>
</feature>